<gene>
    <name evidence="1" type="ORF">SAMN05661044_04425</name>
</gene>
<dbReference type="AlphaFoldDB" id="A0A1H7W6W1"/>
<dbReference type="EMBL" id="FOAF01000008">
    <property type="protein sequence ID" value="SEM16708.1"/>
    <property type="molecule type" value="Genomic_DNA"/>
</dbReference>
<dbReference type="Proteomes" id="UP000199421">
    <property type="component" value="Unassembled WGS sequence"/>
</dbReference>
<protein>
    <submittedName>
        <fullName evidence="1">Uncharacterized protein</fullName>
    </submittedName>
</protein>
<name>A0A1H7W6W1_OLID1</name>
<reference evidence="2" key="1">
    <citation type="submission" date="2016-10" db="EMBL/GenBank/DDBJ databases">
        <authorList>
            <person name="Varghese N."/>
            <person name="Submissions S."/>
        </authorList>
    </citation>
    <scope>NUCLEOTIDE SEQUENCE [LARGE SCALE GENOMIC DNA]</scope>
    <source>
        <strain evidence="2">DSM 18733</strain>
    </source>
</reference>
<organism evidence="1 2">
    <name type="scientific">Olivibacter domesticus</name>
    <name type="common">Pseudosphingobacterium domesticum</name>
    <dbReference type="NCBI Taxonomy" id="407022"/>
    <lineage>
        <taxon>Bacteria</taxon>
        <taxon>Pseudomonadati</taxon>
        <taxon>Bacteroidota</taxon>
        <taxon>Sphingobacteriia</taxon>
        <taxon>Sphingobacteriales</taxon>
        <taxon>Sphingobacteriaceae</taxon>
        <taxon>Olivibacter</taxon>
    </lineage>
</organism>
<keyword evidence="2" id="KW-1185">Reference proteome</keyword>
<sequence>MDLFEKIIKNTPASSKRSLWSRNTKSTIFVSPLPQINNNKNGRKIKR</sequence>
<proteinExistence type="predicted"/>
<evidence type="ECO:0000313" key="2">
    <source>
        <dbReference type="Proteomes" id="UP000199421"/>
    </source>
</evidence>
<evidence type="ECO:0000313" key="1">
    <source>
        <dbReference type="EMBL" id="SEM16708.1"/>
    </source>
</evidence>
<accession>A0A1H7W6W1</accession>
<dbReference type="STRING" id="407022.SAMN05661044_04425"/>